<accession>A0A160N4Y8</accession>
<dbReference type="Proteomes" id="UP000077255">
    <property type="component" value="Chromosome"/>
</dbReference>
<dbReference type="RefSeq" id="WP_083966251.1">
    <property type="nucleotide sequence ID" value="NZ_CP014841.1"/>
</dbReference>
<evidence type="ECO:0000256" key="6">
    <source>
        <dbReference type="SAM" id="Phobius"/>
    </source>
</evidence>
<feature type="transmembrane region" description="Helical" evidence="6">
    <location>
        <begin position="99"/>
        <end position="117"/>
    </location>
</feature>
<reference evidence="7 8" key="1">
    <citation type="submission" date="2016-02" db="EMBL/GenBank/DDBJ databases">
        <title>Complete genome sequencing and analysis of ATSB10, Dyella thiooxydans isolated from rhizosphere soil of sunflower (Helianthus annuus L.).</title>
        <authorList>
            <person name="Lee Y."/>
            <person name="Hwangbo K."/>
            <person name="Chung H."/>
            <person name="Yoo J."/>
            <person name="Kim K.Y."/>
            <person name="Sa T.M."/>
            <person name="Um Y."/>
            <person name="Madhaiyan M."/>
        </authorList>
    </citation>
    <scope>NUCLEOTIDE SEQUENCE [LARGE SCALE GENOMIC DNA]</scope>
    <source>
        <strain evidence="7 8">ATSB10</strain>
    </source>
</reference>
<comment type="subcellular location">
    <subcellularLocation>
        <location evidence="1">Membrane</location>
        <topology evidence="1">Multi-pass membrane protein</topology>
    </subcellularLocation>
</comment>
<dbReference type="AlphaFoldDB" id="A0A160N4Y8"/>
<dbReference type="GO" id="GO:0016787">
    <property type="term" value="F:hydrolase activity"/>
    <property type="evidence" value="ECO:0007669"/>
    <property type="project" value="TreeGrafter"/>
</dbReference>
<proteinExistence type="inferred from homology"/>
<feature type="transmembrane region" description="Helical" evidence="6">
    <location>
        <begin position="186"/>
        <end position="206"/>
    </location>
</feature>
<protein>
    <recommendedName>
        <fullName evidence="9">Lysoplasmalogenase</fullName>
    </recommendedName>
</protein>
<gene>
    <name evidence="7" type="ORF">ATSB10_31480</name>
</gene>
<dbReference type="PATRIC" id="fig|445710.3.peg.3147"/>
<evidence type="ECO:0000256" key="2">
    <source>
        <dbReference type="ARBA" id="ARBA00007375"/>
    </source>
</evidence>
<evidence type="ECO:0008006" key="9">
    <source>
        <dbReference type="Google" id="ProtNLM"/>
    </source>
</evidence>
<evidence type="ECO:0000256" key="5">
    <source>
        <dbReference type="ARBA" id="ARBA00023136"/>
    </source>
</evidence>
<dbReference type="PANTHER" id="PTHR31885">
    <property type="entry name" value="GH04784P"/>
    <property type="match status" value="1"/>
</dbReference>
<evidence type="ECO:0000313" key="7">
    <source>
        <dbReference type="EMBL" id="AND70602.1"/>
    </source>
</evidence>
<dbReference type="STRING" id="445710.ATSB10_31480"/>
<evidence type="ECO:0000313" key="8">
    <source>
        <dbReference type="Proteomes" id="UP000077255"/>
    </source>
</evidence>
<sequence>MHASPAESDSSQLRAGFLAITGLVATGAILGALLAGSGAADGWRWLHWICKPLATVLILAMAWRARPPLSLRYRRRVLIGLGLALLGDVLLMLPGDFFVPGLAAFLLGHLAFLAAWLDDSRFAVRPLGLLACLLGAVGLLWLLWPHVAVPLRVPVAVYALVLATMTGQAVGRAWQHASTGDALALPSRVAALGALLFMASDSLIAWDRFRHALPLATLWILGSYYPAIGLIAWSVRRGSTGKHG</sequence>
<dbReference type="GO" id="GO:0016020">
    <property type="term" value="C:membrane"/>
    <property type="evidence" value="ECO:0007669"/>
    <property type="project" value="UniProtKB-SubCell"/>
</dbReference>
<evidence type="ECO:0000256" key="3">
    <source>
        <dbReference type="ARBA" id="ARBA00022692"/>
    </source>
</evidence>
<feature type="transmembrane region" description="Helical" evidence="6">
    <location>
        <begin position="124"/>
        <end position="144"/>
    </location>
</feature>
<keyword evidence="3 6" id="KW-0812">Transmembrane</keyword>
<dbReference type="EMBL" id="CP014841">
    <property type="protein sequence ID" value="AND70602.1"/>
    <property type="molecule type" value="Genomic_DNA"/>
</dbReference>
<feature type="transmembrane region" description="Helical" evidence="6">
    <location>
        <begin position="45"/>
        <end position="65"/>
    </location>
</feature>
<name>A0A160N4Y8_9GAMM</name>
<dbReference type="PANTHER" id="PTHR31885:SF6">
    <property type="entry name" value="GH04784P"/>
    <property type="match status" value="1"/>
</dbReference>
<comment type="similarity">
    <text evidence="2">Belongs to the TMEM86 family.</text>
</comment>
<keyword evidence="8" id="KW-1185">Reference proteome</keyword>
<keyword evidence="4 6" id="KW-1133">Transmembrane helix</keyword>
<feature type="transmembrane region" description="Helical" evidence="6">
    <location>
        <begin position="156"/>
        <end position="174"/>
    </location>
</feature>
<feature type="transmembrane region" description="Helical" evidence="6">
    <location>
        <begin position="212"/>
        <end position="235"/>
    </location>
</feature>
<keyword evidence="5 6" id="KW-0472">Membrane</keyword>
<feature type="transmembrane region" description="Helical" evidence="6">
    <location>
        <begin position="15"/>
        <end position="39"/>
    </location>
</feature>
<dbReference type="Pfam" id="PF07947">
    <property type="entry name" value="YhhN"/>
    <property type="match status" value="1"/>
</dbReference>
<dbReference type="KEGG" id="dtx:ATSB10_31480"/>
<organism evidence="7 8">
    <name type="scientific">Dyella thiooxydans</name>
    <dbReference type="NCBI Taxonomy" id="445710"/>
    <lineage>
        <taxon>Bacteria</taxon>
        <taxon>Pseudomonadati</taxon>
        <taxon>Pseudomonadota</taxon>
        <taxon>Gammaproteobacteria</taxon>
        <taxon>Lysobacterales</taxon>
        <taxon>Rhodanobacteraceae</taxon>
        <taxon>Dyella</taxon>
    </lineage>
</organism>
<feature type="transmembrane region" description="Helical" evidence="6">
    <location>
        <begin position="77"/>
        <end position="93"/>
    </location>
</feature>
<dbReference type="InterPro" id="IPR012506">
    <property type="entry name" value="TMEM86B-like"/>
</dbReference>
<evidence type="ECO:0000256" key="1">
    <source>
        <dbReference type="ARBA" id="ARBA00004141"/>
    </source>
</evidence>
<evidence type="ECO:0000256" key="4">
    <source>
        <dbReference type="ARBA" id="ARBA00022989"/>
    </source>
</evidence>
<dbReference type="OrthoDB" id="5592477at2"/>